<name>A0A1I5MDX2_9RHOB</name>
<evidence type="ECO:0000256" key="3">
    <source>
        <dbReference type="ARBA" id="ARBA00023163"/>
    </source>
</evidence>
<keyword evidence="2 5" id="KW-0238">DNA-binding</keyword>
<dbReference type="InterPro" id="IPR039420">
    <property type="entry name" value="WalR-like"/>
</dbReference>
<evidence type="ECO:0000313" key="9">
    <source>
        <dbReference type="Proteomes" id="UP000199356"/>
    </source>
</evidence>
<proteinExistence type="predicted"/>
<keyword evidence="3" id="KW-0804">Transcription</keyword>
<dbReference type="STRING" id="441119.SAMN04488047_102227"/>
<dbReference type="GO" id="GO:0000976">
    <property type="term" value="F:transcription cis-regulatory region binding"/>
    <property type="evidence" value="ECO:0007669"/>
    <property type="project" value="TreeGrafter"/>
</dbReference>
<dbReference type="GO" id="GO:0006355">
    <property type="term" value="P:regulation of DNA-templated transcription"/>
    <property type="evidence" value="ECO:0007669"/>
    <property type="project" value="InterPro"/>
</dbReference>
<keyword evidence="1" id="KW-0805">Transcription regulation</keyword>
<dbReference type="GO" id="GO:0005829">
    <property type="term" value="C:cytosol"/>
    <property type="evidence" value="ECO:0007669"/>
    <property type="project" value="TreeGrafter"/>
</dbReference>
<dbReference type="InterPro" id="IPR011006">
    <property type="entry name" value="CheY-like_superfamily"/>
</dbReference>
<evidence type="ECO:0000256" key="1">
    <source>
        <dbReference type="ARBA" id="ARBA00023015"/>
    </source>
</evidence>
<evidence type="ECO:0000259" key="7">
    <source>
        <dbReference type="PROSITE" id="PS51755"/>
    </source>
</evidence>
<dbReference type="Proteomes" id="UP000199356">
    <property type="component" value="Unassembled WGS sequence"/>
</dbReference>
<dbReference type="AlphaFoldDB" id="A0A1I5MDX2"/>
<dbReference type="RefSeq" id="WP_093418396.1">
    <property type="nucleotide sequence ID" value="NZ_FOXA01000002.1"/>
</dbReference>
<dbReference type="GO" id="GO:0032993">
    <property type="term" value="C:protein-DNA complex"/>
    <property type="evidence" value="ECO:0007669"/>
    <property type="project" value="TreeGrafter"/>
</dbReference>
<evidence type="ECO:0000259" key="6">
    <source>
        <dbReference type="PROSITE" id="PS50110"/>
    </source>
</evidence>
<dbReference type="PROSITE" id="PS50110">
    <property type="entry name" value="RESPONSE_REGULATORY"/>
    <property type="match status" value="1"/>
</dbReference>
<dbReference type="Gene3D" id="6.10.250.690">
    <property type="match status" value="1"/>
</dbReference>
<dbReference type="SMART" id="SM00448">
    <property type="entry name" value="REC"/>
    <property type="match status" value="1"/>
</dbReference>
<feature type="domain" description="Response regulatory" evidence="6">
    <location>
        <begin position="2"/>
        <end position="116"/>
    </location>
</feature>
<dbReference type="PANTHER" id="PTHR48111">
    <property type="entry name" value="REGULATOR OF RPOS"/>
    <property type="match status" value="1"/>
</dbReference>
<feature type="domain" description="OmpR/PhoB-type" evidence="7">
    <location>
        <begin position="124"/>
        <end position="221"/>
    </location>
</feature>
<dbReference type="InterPro" id="IPR001867">
    <property type="entry name" value="OmpR/PhoB-type_DNA-bd"/>
</dbReference>
<dbReference type="PANTHER" id="PTHR48111:SF67">
    <property type="entry name" value="TRANSCRIPTIONAL REGULATORY PROTEIN TCTD"/>
    <property type="match status" value="1"/>
</dbReference>
<keyword evidence="4" id="KW-0597">Phosphoprotein</keyword>
<dbReference type="SUPFAM" id="SSF52172">
    <property type="entry name" value="CheY-like"/>
    <property type="match status" value="1"/>
</dbReference>
<feature type="DNA-binding region" description="OmpR/PhoB-type" evidence="5">
    <location>
        <begin position="124"/>
        <end position="221"/>
    </location>
</feature>
<dbReference type="Pfam" id="PF00072">
    <property type="entry name" value="Response_reg"/>
    <property type="match status" value="1"/>
</dbReference>
<dbReference type="Gene3D" id="1.10.10.10">
    <property type="entry name" value="Winged helix-like DNA-binding domain superfamily/Winged helix DNA-binding domain"/>
    <property type="match status" value="1"/>
</dbReference>
<sequence>MRVLIVEDTSDVGDAVVASLSRAGFACDLATTLDNAGDFLAVQQYDALVLDISLPDGDGRDLLKQLRGGGTRTPVLMLTAEFEVAARVEALNAGADDYLVKPFDLRELEARLRVLLRREKGQADNVMTLADLSLDPVGRTARVGGAPVQMTRRELALLNLMLSHPGQILSKERLFEGLFSFDRAEVGTNTVELYVARLRKKLAGSRVEIETHRGLGYRLDAKDG</sequence>
<dbReference type="SMART" id="SM00862">
    <property type="entry name" value="Trans_reg_C"/>
    <property type="match status" value="1"/>
</dbReference>
<reference evidence="8 9" key="1">
    <citation type="submission" date="2016-10" db="EMBL/GenBank/DDBJ databases">
        <authorList>
            <person name="de Groot N.N."/>
        </authorList>
    </citation>
    <scope>NUCLEOTIDE SEQUENCE [LARGE SCALE GENOMIC DNA]</scope>
    <source>
        <strain evidence="8 9">DSM 19547</strain>
    </source>
</reference>
<dbReference type="CDD" id="cd00383">
    <property type="entry name" value="trans_reg_C"/>
    <property type="match status" value="1"/>
</dbReference>
<protein>
    <submittedName>
        <fullName evidence="8">Two-component system, OmpR family, response regulator TctD</fullName>
    </submittedName>
</protein>
<gene>
    <name evidence="8" type="ORF">SAMN04488047_102227</name>
</gene>
<dbReference type="GO" id="GO:0000156">
    <property type="term" value="F:phosphorelay response regulator activity"/>
    <property type="evidence" value="ECO:0007669"/>
    <property type="project" value="TreeGrafter"/>
</dbReference>
<evidence type="ECO:0000313" key="8">
    <source>
        <dbReference type="EMBL" id="SFP07792.1"/>
    </source>
</evidence>
<organism evidence="8 9">
    <name type="scientific">Tranquillimonas alkanivorans</name>
    <dbReference type="NCBI Taxonomy" id="441119"/>
    <lineage>
        <taxon>Bacteria</taxon>
        <taxon>Pseudomonadati</taxon>
        <taxon>Pseudomonadota</taxon>
        <taxon>Alphaproteobacteria</taxon>
        <taxon>Rhodobacterales</taxon>
        <taxon>Roseobacteraceae</taxon>
        <taxon>Tranquillimonas</taxon>
    </lineage>
</organism>
<feature type="modified residue" description="4-aspartylphosphate" evidence="4">
    <location>
        <position position="51"/>
    </location>
</feature>
<dbReference type="Pfam" id="PF00486">
    <property type="entry name" value="Trans_reg_C"/>
    <property type="match status" value="1"/>
</dbReference>
<dbReference type="PROSITE" id="PS51755">
    <property type="entry name" value="OMPR_PHOB"/>
    <property type="match status" value="1"/>
</dbReference>
<accession>A0A1I5MDX2</accession>
<dbReference type="OrthoDB" id="9802426at2"/>
<evidence type="ECO:0000256" key="5">
    <source>
        <dbReference type="PROSITE-ProRule" id="PRU01091"/>
    </source>
</evidence>
<dbReference type="InterPro" id="IPR001789">
    <property type="entry name" value="Sig_transdc_resp-reg_receiver"/>
</dbReference>
<keyword evidence="9" id="KW-1185">Reference proteome</keyword>
<dbReference type="CDD" id="cd17624">
    <property type="entry name" value="REC_OmpR_PmrA-like"/>
    <property type="match status" value="1"/>
</dbReference>
<dbReference type="Gene3D" id="3.40.50.2300">
    <property type="match status" value="1"/>
</dbReference>
<evidence type="ECO:0000256" key="4">
    <source>
        <dbReference type="PROSITE-ProRule" id="PRU00169"/>
    </source>
</evidence>
<dbReference type="EMBL" id="FOXA01000002">
    <property type="protein sequence ID" value="SFP07792.1"/>
    <property type="molecule type" value="Genomic_DNA"/>
</dbReference>
<evidence type="ECO:0000256" key="2">
    <source>
        <dbReference type="ARBA" id="ARBA00023125"/>
    </source>
</evidence>
<dbReference type="InterPro" id="IPR036388">
    <property type="entry name" value="WH-like_DNA-bd_sf"/>
</dbReference>